<proteinExistence type="predicted"/>
<evidence type="ECO:0008006" key="3">
    <source>
        <dbReference type="Google" id="ProtNLM"/>
    </source>
</evidence>
<gene>
    <name evidence="1" type="ORF">GIB67_015950</name>
</gene>
<keyword evidence="2" id="KW-1185">Reference proteome</keyword>
<protein>
    <recommendedName>
        <fullName evidence="3">F-box protein</fullName>
    </recommendedName>
</protein>
<name>A0A7J7PCA1_9MAGN</name>
<dbReference type="EMBL" id="JACGCM010000004">
    <property type="protein sequence ID" value="KAF6177075.1"/>
    <property type="molecule type" value="Genomic_DNA"/>
</dbReference>
<evidence type="ECO:0000313" key="1">
    <source>
        <dbReference type="EMBL" id="KAF6177075.1"/>
    </source>
</evidence>
<dbReference type="AlphaFoldDB" id="A0A7J7PCA1"/>
<organism evidence="1 2">
    <name type="scientific">Kingdonia uniflora</name>
    <dbReference type="NCBI Taxonomy" id="39325"/>
    <lineage>
        <taxon>Eukaryota</taxon>
        <taxon>Viridiplantae</taxon>
        <taxon>Streptophyta</taxon>
        <taxon>Embryophyta</taxon>
        <taxon>Tracheophyta</taxon>
        <taxon>Spermatophyta</taxon>
        <taxon>Magnoliopsida</taxon>
        <taxon>Ranunculales</taxon>
        <taxon>Circaeasteraceae</taxon>
        <taxon>Kingdonia</taxon>
    </lineage>
</organism>
<sequence>MSVCPSFGDRKGEDDADDMDIIEEDIGDFIDDGLSDGCLYCVEMMKEVFSSDDIAIEILSRLPIEFFAGLKCVYANSGALANGVYYWWTTGPSILSFDLENEKCQVMKLPGNVTEASFNMQKSKMCLGESEGYLHYLFLSMVSLVIWKYSEPMWTYKYFIPLWEMDCNSIFLKSWCIKPHNVSDWFTTPSRTMNPFAFQGDIVFMEFSRGEKLSIVVLKIKELFKDQKEFIWGLVPFMPNDYEISLQLDNKLPLKELKMKDASNILPKIKEPIQNDSFHKLSVGIMHQKGNNSKSEICQVVVP</sequence>
<accession>A0A7J7PCA1</accession>
<dbReference type="Proteomes" id="UP000541444">
    <property type="component" value="Unassembled WGS sequence"/>
</dbReference>
<reference evidence="1 2" key="1">
    <citation type="journal article" date="2020" name="IScience">
        <title>Genome Sequencing of the Endangered Kingdonia uniflora (Circaeasteraceae, Ranunculales) Reveals Potential Mechanisms of Evolutionary Specialization.</title>
        <authorList>
            <person name="Sun Y."/>
            <person name="Deng T."/>
            <person name="Zhang A."/>
            <person name="Moore M.J."/>
            <person name="Landis J.B."/>
            <person name="Lin N."/>
            <person name="Zhang H."/>
            <person name="Zhang X."/>
            <person name="Huang J."/>
            <person name="Zhang X."/>
            <person name="Sun H."/>
            <person name="Wang H."/>
        </authorList>
    </citation>
    <scope>NUCLEOTIDE SEQUENCE [LARGE SCALE GENOMIC DNA]</scope>
    <source>
        <strain evidence="1">TB1705</strain>
        <tissue evidence="1">Leaf</tissue>
    </source>
</reference>
<evidence type="ECO:0000313" key="2">
    <source>
        <dbReference type="Proteomes" id="UP000541444"/>
    </source>
</evidence>
<comment type="caution">
    <text evidence="1">The sequence shown here is derived from an EMBL/GenBank/DDBJ whole genome shotgun (WGS) entry which is preliminary data.</text>
</comment>
<dbReference type="OrthoDB" id="626202at2759"/>